<keyword evidence="3" id="KW-1185">Reference proteome</keyword>
<keyword evidence="1" id="KW-0732">Signal</keyword>
<evidence type="ECO:0000313" key="3">
    <source>
        <dbReference type="Proteomes" id="UP000473325"/>
    </source>
</evidence>
<dbReference type="EMBL" id="WUEK01000004">
    <property type="protein sequence ID" value="MXG89367.1"/>
    <property type="molecule type" value="Genomic_DNA"/>
</dbReference>
<feature type="chain" id="PRO_5038840144" evidence="1">
    <location>
        <begin position="23"/>
        <end position="251"/>
    </location>
</feature>
<dbReference type="PROSITE" id="PS51257">
    <property type="entry name" value="PROKAR_LIPOPROTEIN"/>
    <property type="match status" value="1"/>
</dbReference>
<accession>A0A6L7EPS6</accession>
<proteinExistence type="predicted"/>
<comment type="caution">
    <text evidence="2">The sequence shown here is derived from an EMBL/GenBank/DDBJ whole genome shotgun (WGS) entry which is preliminary data.</text>
</comment>
<reference evidence="2 3" key="1">
    <citation type="submission" date="2019-12" db="EMBL/GenBank/DDBJ databases">
        <authorList>
            <person name="Kun Z."/>
        </authorList>
    </citation>
    <scope>NUCLEOTIDE SEQUENCE [LARGE SCALE GENOMIC DNA]</scope>
    <source>
        <strain evidence="2 3">YIM 123512</strain>
    </source>
</reference>
<feature type="signal peptide" evidence="1">
    <location>
        <begin position="1"/>
        <end position="22"/>
    </location>
</feature>
<evidence type="ECO:0000313" key="2">
    <source>
        <dbReference type="EMBL" id="MXG89367.1"/>
    </source>
</evidence>
<dbReference type="RefSeq" id="WP_160876762.1">
    <property type="nucleotide sequence ID" value="NZ_WUEK01000004.1"/>
</dbReference>
<protein>
    <submittedName>
        <fullName evidence="2">Uncharacterized protein</fullName>
    </submittedName>
</protein>
<name>A0A6L7EPS6_9ACTN</name>
<organism evidence="2 3">
    <name type="scientific">Nocardioides flavescens</name>
    <dbReference type="NCBI Taxonomy" id="2691959"/>
    <lineage>
        <taxon>Bacteria</taxon>
        <taxon>Bacillati</taxon>
        <taxon>Actinomycetota</taxon>
        <taxon>Actinomycetes</taxon>
        <taxon>Propionibacteriales</taxon>
        <taxon>Nocardioidaceae</taxon>
        <taxon>Nocardioides</taxon>
    </lineage>
</organism>
<dbReference type="Proteomes" id="UP000473325">
    <property type="component" value="Unassembled WGS sequence"/>
</dbReference>
<evidence type="ECO:0000256" key="1">
    <source>
        <dbReference type="SAM" id="SignalP"/>
    </source>
</evidence>
<gene>
    <name evidence="2" type="ORF">GRQ65_07370</name>
</gene>
<dbReference type="AlphaFoldDB" id="A0A6L7EPS6"/>
<sequence length="251" mass="27723">MRGRVRAALAALITAATLTATACGQDGEQTVRAPSPTAEAPAAARAVEAEQPAAAPPVDADYDDLVAALPDVAELAPWHLHTRCVVRTFDCARGQDERSASVTFEGRDSVDIPESVWIRARRFESERAARRWLHEFQSDLTSDVRGRISFEPSEPDDRGDYRPGIRGRGGIVESRVDGWTGLRASARIRYERRDQRVTAPVRYVEIVLRRGRYVAQVNVKMLTPPLEEPASALAQRLVTEVVDHLEGRSTT</sequence>